<evidence type="ECO:0000313" key="4">
    <source>
        <dbReference type="Proteomes" id="UP000245790"/>
    </source>
</evidence>
<name>A0A316FVZ8_9GAMM</name>
<comment type="caution">
    <text evidence="3">The sequence shown here is derived from an EMBL/GenBank/DDBJ whole genome shotgun (WGS) entry which is preliminary data.</text>
</comment>
<keyword evidence="1" id="KW-0862">Zinc</keyword>
<evidence type="ECO:0000313" key="3">
    <source>
        <dbReference type="EMBL" id="PWK51780.1"/>
    </source>
</evidence>
<reference evidence="3 4" key="1">
    <citation type="submission" date="2018-05" db="EMBL/GenBank/DDBJ databases">
        <title>Genomic Encyclopedia of Type Strains, Phase IV (KMG-IV): sequencing the most valuable type-strain genomes for metagenomic binning, comparative biology and taxonomic classification.</title>
        <authorList>
            <person name="Goeker M."/>
        </authorList>
    </citation>
    <scope>NUCLEOTIDE SEQUENCE [LARGE SCALE GENOMIC DNA]</scope>
    <source>
        <strain evidence="3 4">DSM 25350</strain>
    </source>
</reference>
<sequence>MDKFIPTGSCHPDIALWLDSLTEEYIVTWANKGLVRRGKKLLTKQQVDQWKITENEVSAQIDGFTQKLSEDGFHGLSCSCAATELCHHLTCFLAGLLTFDWSQYLDSTEEAGEPWIISDKKALIDSLSSAAIERAIRWLQAGIKFDIELTDKALTATVYDNIDCEVYIPKTQSLASATCSCKKAKCEHIALVVLVQNGNQDVSGNDFHENSLSPEQLKTLQRSLLWLNELIVHGLSGMSKLHIQQASALATELKQSNFPVPSKMLTRLTQFLEEELNGQLISNTKRIRKAILPLHLHLNALTQTRLPQPLKDLAGEHKSLYIRYPKLWLDYVSCTLWETASGYHGYSIYFYSEEHDSYFSLSDARDINMQPGWRARYALQELQIGEYQLQNLKGKNIQFSNIWLNKDNRLSLRADTQIESTREFSISQKLSEQNTESQIMHWMKHKKQNVFASDFTRFAIIPVGAIENLEFDQYEHRWESFFQSQDSRLKLIIPADGYGNRTKTMLSRYPNPQGLFGQWITENDQLCFYPLSVINNRKIHSLTVI</sequence>
<feature type="domain" description="SWIM-type" evidence="2">
    <location>
        <begin position="164"/>
        <end position="197"/>
    </location>
</feature>
<dbReference type="InterPro" id="IPR007527">
    <property type="entry name" value="Znf_SWIM"/>
</dbReference>
<keyword evidence="1" id="KW-0479">Metal-binding</keyword>
<dbReference type="GO" id="GO:0008270">
    <property type="term" value="F:zinc ion binding"/>
    <property type="evidence" value="ECO:0007669"/>
    <property type="project" value="UniProtKB-KW"/>
</dbReference>
<dbReference type="PROSITE" id="PS50966">
    <property type="entry name" value="ZF_SWIM"/>
    <property type="match status" value="1"/>
</dbReference>
<dbReference type="OrthoDB" id="7033700at2"/>
<gene>
    <name evidence="3" type="ORF">C8D97_10595</name>
</gene>
<dbReference type="RefSeq" id="WP_109763174.1">
    <property type="nucleotide sequence ID" value="NZ_QGGU01000005.1"/>
</dbReference>
<protein>
    <recommendedName>
        <fullName evidence="2">SWIM-type domain-containing protein</fullName>
    </recommendedName>
</protein>
<keyword evidence="1" id="KW-0863">Zinc-finger</keyword>
<keyword evidence="4" id="KW-1185">Reference proteome</keyword>
<proteinExistence type="predicted"/>
<accession>A0A316FVZ8</accession>
<dbReference type="Proteomes" id="UP000245790">
    <property type="component" value="Unassembled WGS sequence"/>
</dbReference>
<dbReference type="AlphaFoldDB" id="A0A316FVZ8"/>
<organism evidence="3 4">
    <name type="scientific">Pleionea mediterranea</name>
    <dbReference type="NCBI Taxonomy" id="523701"/>
    <lineage>
        <taxon>Bacteria</taxon>
        <taxon>Pseudomonadati</taxon>
        <taxon>Pseudomonadota</taxon>
        <taxon>Gammaproteobacteria</taxon>
        <taxon>Oceanospirillales</taxon>
        <taxon>Pleioneaceae</taxon>
        <taxon>Pleionea</taxon>
    </lineage>
</organism>
<dbReference type="EMBL" id="QGGU01000005">
    <property type="protein sequence ID" value="PWK51780.1"/>
    <property type="molecule type" value="Genomic_DNA"/>
</dbReference>
<evidence type="ECO:0000259" key="2">
    <source>
        <dbReference type="PROSITE" id="PS50966"/>
    </source>
</evidence>
<evidence type="ECO:0000256" key="1">
    <source>
        <dbReference type="PROSITE-ProRule" id="PRU00325"/>
    </source>
</evidence>